<feature type="compositionally biased region" description="Basic and acidic residues" evidence="1">
    <location>
        <begin position="1"/>
        <end position="13"/>
    </location>
</feature>
<feature type="region of interest" description="Disordered" evidence="1">
    <location>
        <begin position="266"/>
        <end position="314"/>
    </location>
</feature>
<dbReference type="KEGG" id="jli:EXU32_15525"/>
<dbReference type="EMBL" id="CP036164">
    <property type="protein sequence ID" value="QBF47535.1"/>
    <property type="molecule type" value="Genomic_DNA"/>
</dbReference>
<evidence type="ECO:0008006" key="4">
    <source>
        <dbReference type="Google" id="ProtNLM"/>
    </source>
</evidence>
<reference evidence="2 3" key="1">
    <citation type="submission" date="2019-02" db="EMBL/GenBank/DDBJ databases">
        <title>Genomic data mining of an Antarctic deep-sea actinobacterium, Janibacterlimosus P3-3-X1.</title>
        <authorList>
            <person name="Liao L."/>
            <person name="Chen B."/>
        </authorList>
    </citation>
    <scope>NUCLEOTIDE SEQUENCE [LARGE SCALE GENOMIC DNA]</scope>
    <source>
        <strain evidence="2 3">P3-3-X1</strain>
    </source>
</reference>
<proteinExistence type="predicted"/>
<sequence length="662" mass="67135">MARQTSTDERDSVHGVNPGTELGRYTVESRIEEIPGGERWAARDTTLDRDVTLLVMPADADTTAAALDAARRAAGVEAAQLVRILDVGGEGDLAWIAEDALDGARTYAAAIGTDGLPAEEVRRITGEVATGVEAARARGLHHLALTPEIVQLTSDGRVKVRGLATTAALAGIETEGAEADRDDAQSIVALAYAGLTATWPLDGTTTLPAAPREHGRVQPPSHLAVAVPGDLDTICRETLTDGTGPDSPGDYAAQIAPWSRIPLAGAVRTSPTSAGEAPTERVPVSAASTAAGTSGTSGTSEPGDASLATAVDADDDQVTRPIVLDDDGRHTVVITPGGRGGSHRAAPATGSSPHPDAGDEDRATAGDDQHGRTATAAAAAAAAAAAVGTGGKVIGDRLGKAARTAGDRSKEAIHDARARREAIRADQRTRTSLGSAPATAEIEPPAPLLPAEAGAPPSRSQANFVMMLMTGFVLLACLLGALGTSRIGSGSDLGKILGGDETTAAQTTESTSDAGSDGTGEPLGIINAAGFDPPPGDGAEHNAEVPRVYDGDPSTSWTTEGYNSESFGGVKQGVGITVDLGQAQKISSVTLDLPTTSNATVYAGDQAASSGTEIGKTEGRSGQIVLTPSSEVTGQFVTVWFTSLASSDDGRFRAALGEIAVR</sequence>
<dbReference type="RefSeq" id="WP_130630721.1">
    <property type="nucleotide sequence ID" value="NZ_CP036164.1"/>
</dbReference>
<feature type="compositionally biased region" description="Low complexity" evidence="1">
    <location>
        <begin position="503"/>
        <end position="513"/>
    </location>
</feature>
<feature type="compositionally biased region" description="Low complexity" evidence="1">
    <location>
        <begin position="285"/>
        <end position="300"/>
    </location>
</feature>
<accession>A0A4P6MZH1</accession>
<evidence type="ECO:0000256" key="1">
    <source>
        <dbReference type="SAM" id="MobiDB-lite"/>
    </source>
</evidence>
<organism evidence="2 3">
    <name type="scientific">Janibacter limosus</name>
    <dbReference type="NCBI Taxonomy" id="53458"/>
    <lineage>
        <taxon>Bacteria</taxon>
        <taxon>Bacillati</taxon>
        <taxon>Actinomycetota</taxon>
        <taxon>Actinomycetes</taxon>
        <taxon>Micrococcales</taxon>
        <taxon>Intrasporangiaceae</taxon>
        <taxon>Janibacter</taxon>
    </lineage>
</organism>
<dbReference type="Proteomes" id="UP000290408">
    <property type="component" value="Chromosome"/>
</dbReference>
<dbReference type="AlphaFoldDB" id="A0A4P6MZH1"/>
<feature type="compositionally biased region" description="Low complexity" evidence="1">
    <location>
        <begin position="436"/>
        <end position="457"/>
    </location>
</feature>
<evidence type="ECO:0000313" key="2">
    <source>
        <dbReference type="EMBL" id="QBF47535.1"/>
    </source>
</evidence>
<dbReference type="Gene3D" id="1.10.510.10">
    <property type="entry name" value="Transferase(Phosphotransferase) domain 1"/>
    <property type="match status" value="1"/>
</dbReference>
<feature type="region of interest" description="Disordered" evidence="1">
    <location>
        <begin position="421"/>
        <end position="458"/>
    </location>
</feature>
<feature type="compositionally biased region" description="Basic and acidic residues" evidence="1">
    <location>
        <begin position="356"/>
        <end position="371"/>
    </location>
</feature>
<gene>
    <name evidence="2" type="ORF">EXU32_15525</name>
</gene>
<keyword evidence="3" id="KW-1185">Reference proteome</keyword>
<protein>
    <recommendedName>
        <fullName evidence="4">F5/8 type C domain-containing protein</fullName>
    </recommendedName>
</protein>
<dbReference type="OrthoDB" id="9786339at2"/>
<dbReference type="SUPFAM" id="SSF49785">
    <property type="entry name" value="Galactose-binding domain-like"/>
    <property type="match status" value="1"/>
</dbReference>
<name>A0A4P6MZH1_9MICO</name>
<feature type="region of interest" description="Disordered" evidence="1">
    <location>
        <begin position="334"/>
        <end position="371"/>
    </location>
</feature>
<dbReference type="STRING" id="1216970.GCA_001570985_00636"/>
<dbReference type="Gene3D" id="2.60.120.260">
    <property type="entry name" value="Galactose-binding domain-like"/>
    <property type="match status" value="1"/>
</dbReference>
<dbReference type="Gene3D" id="3.30.200.20">
    <property type="entry name" value="Phosphorylase Kinase, domain 1"/>
    <property type="match status" value="1"/>
</dbReference>
<feature type="region of interest" description="Disordered" evidence="1">
    <location>
        <begin position="503"/>
        <end position="544"/>
    </location>
</feature>
<feature type="region of interest" description="Disordered" evidence="1">
    <location>
        <begin position="1"/>
        <end position="21"/>
    </location>
</feature>
<evidence type="ECO:0000313" key="3">
    <source>
        <dbReference type="Proteomes" id="UP000290408"/>
    </source>
</evidence>
<dbReference type="InterPro" id="IPR008979">
    <property type="entry name" value="Galactose-bd-like_sf"/>
</dbReference>